<dbReference type="HOGENOM" id="CLU_578249_0_0_2"/>
<dbReference type="eggNOG" id="arCOG02559">
    <property type="taxonomic scope" value="Archaea"/>
</dbReference>
<keyword evidence="1" id="KW-0812">Transmembrane</keyword>
<proteinExistence type="predicted"/>
<evidence type="ECO:0000313" key="3">
    <source>
        <dbReference type="Proteomes" id="UP000000641"/>
    </source>
</evidence>
<keyword evidence="3" id="KW-1185">Reference proteome</keyword>
<sequence>MSRLRIAALLISAALLLLLVPSLGAPAKVNLLTAHFDRDCVFLGGSLKVGAYSLPFFGYVSNSTRKLYYVDAPGFVTGSYATNGSGVFVGTVFLEGAPSILVAEVEPRGEPRVYALRSAVPLYGVDVVSLGNGTLFVAGYVYAEATTRSSDVVVVRLSKGTPVRVVVFGSPSFDDHPRRILYAGGYLVVVGETWAYNVSQGDVFVARLTPQLELKDDTVVGGAGIDTPEDALPLDDGSLLLVGSTVGGDGTHDGFVARVSEVGGLLYLSSITGYGEEYAVAVTRVGGAYVVVAYGGFEEDTSGALILNYTLRGAWDLAFQGAYLVKASNSSVLPVKAPWGAREAVFKTDGEVFEVFSGREVCLSNNCSLREVVLAEYGKQVSAMLSPIYGWRTLHGVMKARATPEVEALALDYRGALLNASTSSLEVFIQPYARRFDPVKETIKFLERNIPILLFLPMVAAAVIVTLQIKRR</sequence>
<dbReference type="GeneID" id="4600643"/>
<dbReference type="OrthoDB" id="385780at2157"/>
<keyword evidence="1" id="KW-1133">Transmembrane helix</keyword>
<evidence type="ECO:0000313" key="2">
    <source>
        <dbReference type="EMBL" id="ABL77561.1"/>
    </source>
</evidence>
<dbReference type="EnsemblBacteria" id="ABL77561">
    <property type="protein sequence ID" value="ABL77561"/>
    <property type="gene ID" value="Tpen_0151"/>
</dbReference>
<evidence type="ECO:0000256" key="1">
    <source>
        <dbReference type="SAM" id="Phobius"/>
    </source>
</evidence>
<accession>A1RWI1</accession>
<gene>
    <name evidence="2" type="ordered locus">Tpen_0151</name>
</gene>
<feature type="transmembrane region" description="Helical" evidence="1">
    <location>
        <begin position="450"/>
        <end position="469"/>
    </location>
</feature>
<dbReference type="STRING" id="368408.Tpen_0151"/>
<dbReference type="KEGG" id="tpe:Tpen_0151"/>
<name>A1RWI1_THEPD</name>
<reference evidence="3" key="1">
    <citation type="journal article" date="2008" name="J. Bacteriol.">
        <title>Genome sequence of Thermofilum pendens reveals an exceptional loss of biosynthetic pathways without genome reduction.</title>
        <authorList>
            <person name="Anderson I."/>
            <person name="Rodriguez J."/>
            <person name="Susanti D."/>
            <person name="Porat I."/>
            <person name="Reich C."/>
            <person name="Ulrich L.E."/>
            <person name="Elkins J.G."/>
            <person name="Mavromatis K."/>
            <person name="Lykidis A."/>
            <person name="Kim E."/>
            <person name="Thompson L.S."/>
            <person name="Nolan M."/>
            <person name="Land M."/>
            <person name="Copeland A."/>
            <person name="Lapidus A."/>
            <person name="Lucas S."/>
            <person name="Detter C."/>
            <person name="Zhulin I.B."/>
            <person name="Olsen G.J."/>
            <person name="Whitman W."/>
            <person name="Mukhopadhyay B."/>
            <person name="Bristow J."/>
            <person name="Kyrpides N."/>
        </authorList>
    </citation>
    <scope>NUCLEOTIDE SEQUENCE [LARGE SCALE GENOMIC DNA]</scope>
    <source>
        <strain evidence="3">DSM 2475 / Hrk 5</strain>
    </source>
</reference>
<dbReference type="AlphaFoldDB" id="A1RWI1"/>
<dbReference type="EMBL" id="CP000505">
    <property type="protein sequence ID" value="ABL77561.1"/>
    <property type="molecule type" value="Genomic_DNA"/>
</dbReference>
<organism evidence="2 3">
    <name type="scientific">Thermofilum pendens (strain DSM 2475 / Hrk 5)</name>
    <dbReference type="NCBI Taxonomy" id="368408"/>
    <lineage>
        <taxon>Archaea</taxon>
        <taxon>Thermoproteota</taxon>
        <taxon>Thermoprotei</taxon>
        <taxon>Thermofilales</taxon>
        <taxon>Thermofilaceae</taxon>
        <taxon>Thermofilum</taxon>
    </lineage>
</organism>
<dbReference type="Proteomes" id="UP000000641">
    <property type="component" value="Chromosome"/>
</dbReference>
<protein>
    <submittedName>
        <fullName evidence="2">Uncharacterized protein</fullName>
    </submittedName>
</protein>
<dbReference type="RefSeq" id="WP_011751826.1">
    <property type="nucleotide sequence ID" value="NC_008698.1"/>
</dbReference>
<keyword evidence="1" id="KW-0472">Membrane</keyword>